<sequence length="104" mass="11681">MPLSPNKTQWNDEHTLILLRSIVLSTLSNRASFYSTPGLEGVNEHGGDRIHKKIQQLLKQLCGTVPGGQGIVEEVMKDIKRTKKERGQGVGNSMEKKRKIKDEE</sequence>
<gene>
    <name evidence="2" type="ORF">I303_04421</name>
    <name evidence="3" type="ORF">I303_104601</name>
</gene>
<dbReference type="AlphaFoldDB" id="A0A1A6A4V2"/>
<dbReference type="Proteomes" id="UP000078595">
    <property type="component" value="Chromosome 5"/>
</dbReference>
<evidence type="ECO:0000313" key="4">
    <source>
        <dbReference type="Proteomes" id="UP000078595"/>
    </source>
</evidence>
<evidence type="ECO:0000256" key="1">
    <source>
        <dbReference type="SAM" id="MobiDB-lite"/>
    </source>
</evidence>
<evidence type="ECO:0000313" key="3">
    <source>
        <dbReference type="EMBL" id="WWC62014.1"/>
    </source>
</evidence>
<keyword evidence="4" id="KW-1185">Reference proteome</keyword>
<organism evidence="2">
    <name type="scientific">Kwoniella dejecticola CBS 10117</name>
    <dbReference type="NCBI Taxonomy" id="1296121"/>
    <lineage>
        <taxon>Eukaryota</taxon>
        <taxon>Fungi</taxon>
        <taxon>Dikarya</taxon>
        <taxon>Basidiomycota</taxon>
        <taxon>Agaricomycotina</taxon>
        <taxon>Tremellomycetes</taxon>
        <taxon>Tremellales</taxon>
        <taxon>Cryptococcaceae</taxon>
        <taxon>Kwoniella</taxon>
    </lineage>
</organism>
<dbReference type="OrthoDB" id="2562728at2759"/>
<dbReference type="KEGG" id="kdj:28968120"/>
<dbReference type="RefSeq" id="XP_018262932.1">
    <property type="nucleotide sequence ID" value="XM_018407721.1"/>
</dbReference>
<proteinExistence type="predicted"/>
<reference evidence="3" key="2">
    <citation type="submission" date="2013-07" db="EMBL/GenBank/DDBJ databases">
        <authorList>
            <consortium name="The Broad Institute Genome Sequencing Platform"/>
            <person name="Cuomo C."/>
            <person name="Litvintseva A."/>
            <person name="Chen Y."/>
            <person name="Heitman J."/>
            <person name="Sun S."/>
            <person name="Springer D."/>
            <person name="Dromer F."/>
            <person name="Young S.K."/>
            <person name="Zeng Q."/>
            <person name="Gargeya S."/>
            <person name="Fitzgerald M."/>
            <person name="Abouelleil A."/>
            <person name="Alvarado L."/>
            <person name="Berlin A.M."/>
            <person name="Chapman S.B."/>
            <person name="Dewar J."/>
            <person name="Goldberg J."/>
            <person name="Griggs A."/>
            <person name="Gujja S."/>
            <person name="Hansen M."/>
            <person name="Howarth C."/>
            <person name="Imamovic A."/>
            <person name="Larimer J."/>
            <person name="McCowan C."/>
            <person name="Murphy C."/>
            <person name="Pearson M."/>
            <person name="Priest M."/>
            <person name="Roberts A."/>
            <person name="Saif S."/>
            <person name="Shea T."/>
            <person name="Sykes S."/>
            <person name="Wortman J."/>
            <person name="Nusbaum C."/>
            <person name="Birren B."/>
        </authorList>
    </citation>
    <scope>NUCLEOTIDE SEQUENCE</scope>
    <source>
        <strain evidence="3">CBS 10117</strain>
    </source>
</reference>
<dbReference type="GeneID" id="28968120"/>
<dbReference type="EMBL" id="KI894031">
    <property type="protein sequence ID" value="OBR85090.1"/>
    <property type="molecule type" value="Genomic_DNA"/>
</dbReference>
<name>A0A1A6A4V2_9TREE</name>
<accession>A0A1A6A4V2</accession>
<reference evidence="2" key="1">
    <citation type="submission" date="2013-07" db="EMBL/GenBank/DDBJ databases">
        <title>The Genome Sequence of Cryptococcus dejecticola CBS10117.</title>
        <authorList>
            <consortium name="The Broad Institute Genome Sequencing Platform"/>
            <person name="Cuomo C."/>
            <person name="Litvintseva A."/>
            <person name="Chen Y."/>
            <person name="Heitman J."/>
            <person name="Sun S."/>
            <person name="Springer D."/>
            <person name="Dromer F."/>
            <person name="Young S.K."/>
            <person name="Zeng Q."/>
            <person name="Gargeya S."/>
            <person name="Fitzgerald M."/>
            <person name="Abouelleil A."/>
            <person name="Alvarado L."/>
            <person name="Berlin A.M."/>
            <person name="Chapman S.B."/>
            <person name="Dewar J."/>
            <person name="Goldberg J."/>
            <person name="Griggs A."/>
            <person name="Gujja S."/>
            <person name="Hansen M."/>
            <person name="Howarth C."/>
            <person name="Imamovic A."/>
            <person name="Larimer J."/>
            <person name="McCowan C."/>
            <person name="Murphy C."/>
            <person name="Pearson M."/>
            <person name="Priest M."/>
            <person name="Roberts A."/>
            <person name="Saif S."/>
            <person name="Shea T."/>
            <person name="Sykes S."/>
            <person name="Wortman J."/>
            <person name="Nusbaum C."/>
            <person name="Birren B."/>
        </authorList>
    </citation>
    <scope>NUCLEOTIDE SEQUENCE [LARGE SCALE GENOMIC DNA]</scope>
    <source>
        <strain evidence="2">CBS 10117</strain>
    </source>
</reference>
<dbReference type="VEuPathDB" id="FungiDB:I303_04421"/>
<reference evidence="3" key="3">
    <citation type="submission" date="2024-02" db="EMBL/GenBank/DDBJ databases">
        <title>Comparative genomics of Cryptococcus and Kwoniella reveals pathogenesis evolution and contrasting modes of karyotype evolution via chromosome fusion or intercentromeric recombination.</title>
        <authorList>
            <person name="Coelho M.A."/>
            <person name="David-Palma M."/>
            <person name="Shea T."/>
            <person name="Bowers K."/>
            <person name="McGinley-Smith S."/>
            <person name="Mohammad A.W."/>
            <person name="Gnirke A."/>
            <person name="Yurkov A.M."/>
            <person name="Nowrousian M."/>
            <person name="Sun S."/>
            <person name="Cuomo C.A."/>
            <person name="Heitman J."/>
        </authorList>
    </citation>
    <scope>NUCLEOTIDE SEQUENCE</scope>
    <source>
        <strain evidence="3">CBS 10117</strain>
    </source>
</reference>
<protein>
    <submittedName>
        <fullName evidence="2">Uncharacterized protein</fullName>
    </submittedName>
</protein>
<feature type="region of interest" description="Disordered" evidence="1">
    <location>
        <begin position="82"/>
        <end position="104"/>
    </location>
</feature>
<dbReference type="EMBL" id="CP144534">
    <property type="protein sequence ID" value="WWC62014.1"/>
    <property type="molecule type" value="Genomic_DNA"/>
</dbReference>
<evidence type="ECO:0000313" key="2">
    <source>
        <dbReference type="EMBL" id="OBR85090.1"/>
    </source>
</evidence>